<dbReference type="EMBL" id="RYZH01000007">
    <property type="protein sequence ID" value="RUL88800.1"/>
    <property type="molecule type" value="Genomic_DNA"/>
</dbReference>
<dbReference type="AlphaFoldDB" id="A0A432MNC2"/>
<dbReference type="Proteomes" id="UP000280296">
    <property type="component" value="Unassembled WGS sequence"/>
</dbReference>
<sequence length="88" mass="9531">MTEVPALLEPDAEAPPPGEELRNPHPHPVRILIHGPGQVRSWWLADADGDREALAAPFVAGQMLVLGPGERIGIDSEAAPRWRWLAGT</sequence>
<protein>
    <submittedName>
        <fullName evidence="2">Uncharacterized protein</fullName>
    </submittedName>
</protein>
<evidence type="ECO:0000256" key="1">
    <source>
        <dbReference type="SAM" id="MobiDB-lite"/>
    </source>
</evidence>
<evidence type="ECO:0000313" key="3">
    <source>
        <dbReference type="Proteomes" id="UP000280296"/>
    </source>
</evidence>
<evidence type="ECO:0000313" key="2">
    <source>
        <dbReference type="EMBL" id="RUL88800.1"/>
    </source>
</evidence>
<comment type="caution">
    <text evidence="2">The sequence shown here is derived from an EMBL/GenBank/DDBJ whole genome shotgun (WGS) entry which is preliminary data.</text>
</comment>
<proteinExistence type="predicted"/>
<name>A0A432MNC2_9BACT</name>
<accession>A0A432MNC2</accession>
<dbReference type="RefSeq" id="WP_126724288.1">
    <property type="nucleotide sequence ID" value="NZ_RYZH01000007.1"/>
</dbReference>
<organism evidence="2 3">
    <name type="scientific">Tautonia sociabilis</name>
    <dbReference type="NCBI Taxonomy" id="2080755"/>
    <lineage>
        <taxon>Bacteria</taxon>
        <taxon>Pseudomonadati</taxon>
        <taxon>Planctomycetota</taxon>
        <taxon>Planctomycetia</taxon>
        <taxon>Isosphaerales</taxon>
        <taxon>Isosphaeraceae</taxon>
        <taxon>Tautonia</taxon>
    </lineage>
</organism>
<gene>
    <name evidence="2" type="ORF">TsocGM_05435</name>
</gene>
<reference evidence="2 3" key="1">
    <citation type="submission" date="2018-12" db="EMBL/GenBank/DDBJ databases">
        <authorList>
            <person name="Toschakov S.V."/>
        </authorList>
    </citation>
    <scope>NUCLEOTIDE SEQUENCE [LARGE SCALE GENOMIC DNA]</scope>
    <source>
        <strain evidence="2 3">GM2012</strain>
    </source>
</reference>
<feature type="region of interest" description="Disordered" evidence="1">
    <location>
        <begin position="1"/>
        <end position="26"/>
    </location>
</feature>
<reference evidence="2 3" key="2">
    <citation type="submission" date="2019-01" db="EMBL/GenBank/DDBJ databases">
        <title>Tautonia sociabilis, a novel thermotolerant planctomycete of Isosphaeraceae family, isolated from a 4000 m deep subterranean habitat.</title>
        <authorList>
            <person name="Kovaleva O.L."/>
            <person name="Elcheninov A.G."/>
            <person name="Van Heerden E."/>
            <person name="Toshchakov S.V."/>
            <person name="Novikov A."/>
            <person name="Bonch-Osmolovskaya E.A."/>
            <person name="Kublanov I.V."/>
        </authorList>
    </citation>
    <scope>NUCLEOTIDE SEQUENCE [LARGE SCALE GENOMIC DNA]</scope>
    <source>
        <strain evidence="2 3">GM2012</strain>
    </source>
</reference>
<keyword evidence="3" id="KW-1185">Reference proteome</keyword>